<organism evidence="3 4">
    <name type="scientific">Aaosphaeria arxii CBS 175.79</name>
    <dbReference type="NCBI Taxonomy" id="1450172"/>
    <lineage>
        <taxon>Eukaryota</taxon>
        <taxon>Fungi</taxon>
        <taxon>Dikarya</taxon>
        <taxon>Ascomycota</taxon>
        <taxon>Pezizomycotina</taxon>
        <taxon>Dothideomycetes</taxon>
        <taxon>Pleosporomycetidae</taxon>
        <taxon>Pleosporales</taxon>
        <taxon>Pleosporales incertae sedis</taxon>
        <taxon>Aaosphaeria</taxon>
    </lineage>
</organism>
<evidence type="ECO:0000256" key="2">
    <source>
        <dbReference type="SAM" id="Phobius"/>
    </source>
</evidence>
<evidence type="ECO:0000313" key="3">
    <source>
        <dbReference type="EMBL" id="KAF2008284.1"/>
    </source>
</evidence>
<protein>
    <recommendedName>
        <fullName evidence="5">Tat pathway signal sequence</fullName>
    </recommendedName>
</protein>
<evidence type="ECO:0000256" key="1">
    <source>
        <dbReference type="ARBA" id="ARBA00035112"/>
    </source>
</evidence>
<keyword evidence="2" id="KW-0812">Transmembrane</keyword>
<keyword evidence="4" id="KW-1185">Reference proteome</keyword>
<dbReference type="OrthoDB" id="3687641at2759"/>
<gene>
    <name evidence="3" type="ORF">BU24DRAFT_498070</name>
</gene>
<dbReference type="Proteomes" id="UP000799778">
    <property type="component" value="Unassembled WGS sequence"/>
</dbReference>
<dbReference type="AlphaFoldDB" id="A0A6A5X670"/>
<dbReference type="EMBL" id="ML978094">
    <property type="protein sequence ID" value="KAF2008284.1"/>
    <property type="molecule type" value="Genomic_DNA"/>
</dbReference>
<evidence type="ECO:0000313" key="4">
    <source>
        <dbReference type="Proteomes" id="UP000799778"/>
    </source>
</evidence>
<sequence>MAPSTKEYSSLLNEDELSQYHDHADQVQHKRTLSRINKYTLTLVIYTIIVTGIIIFEHIERAKHDFTPYSPASHLVQYVIKNANPDLHSVYTEHPSDAVDAAWDRLIKPVYIVAEKDEVKMSKENPDDTMRFMDFEGYLGALGVYHNLHCLRRMYWHFHEERYFPNRTIEERQEAIGHALHCLGVIIEDMKCSPNLALYTFGMSPDAPENINYKSKSQRKCVDWDPIHEWATSRSPGYYPSMKAPVNMLNKGRSTSHILNE</sequence>
<proteinExistence type="inferred from homology"/>
<dbReference type="Pfam" id="PF11807">
    <property type="entry name" value="UstYa"/>
    <property type="match status" value="1"/>
</dbReference>
<comment type="similarity">
    <text evidence="1">Belongs to the ustYa family.</text>
</comment>
<dbReference type="RefSeq" id="XP_033376623.1">
    <property type="nucleotide sequence ID" value="XM_033534326.1"/>
</dbReference>
<dbReference type="GeneID" id="54291723"/>
<feature type="transmembrane region" description="Helical" evidence="2">
    <location>
        <begin position="39"/>
        <end position="56"/>
    </location>
</feature>
<dbReference type="PANTHER" id="PTHR33365:SF12">
    <property type="entry name" value="TAT PATHWAY SIGNAL SEQUENCE"/>
    <property type="match status" value="1"/>
</dbReference>
<name>A0A6A5X670_9PLEO</name>
<reference evidence="3" key="1">
    <citation type="journal article" date="2020" name="Stud. Mycol.">
        <title>101 Dothideomycetes genomes: a test case for predicting lifestyles and emergence of pathogens.</title>
        <authorList>
            <person name="Haridas S."/>
            <person name="Albert R."/>
            <person name="Binder M."/>
            <person name="Bloem J."/>
            <person name="Labutti K."/>
            <person name="Salamov A."/>
            <person name="Andreopoulos B."/>
            <person name="Baker S."/>
            <person name="Barry K."/>
            <person name="Bills G."/>
            <person name="Bluhm B."/>
            <person name="Cannon C."/>
            <person name="Castanera R."/>
            <person name="Culley D."/>
            <person name="Daum C."/>
            <person name="Ezra D."/>
            <person name="Gonzalez J."/>
            <person name="Henrissat B."/>
            <person name="Kuo A."/>
            <person name="Liang C."/>
            <person name="Lipzen A."/>
            <person name="Lutzoni F."/>
            <person name="Magnuson J."/>
            <person name="Mondo S."/>
            <person name="Nolan M."/>
            <person name="Ohm R."/>
            <person name="Pangilinan J."/>
            <person name="Park H.-J."/>
            <person name="Ramirez L."/>
            <person name="Alfaro M."/>
            <person name="Sun H."/>
            <person name="Tritt A."/>
            <person name="Yoshinaga Y."/>
            <person name="Zwiers L.-H."/>
            <person name="Turgeon B."/>
            <person name="Goodwin S."/>
            <person name="Spatafora J."/>
            <person name="Crous P."/>
            <person name="Grigoriev I."/>
        </authorList>
    </citation>
    <scope>NUCLEOTIDE SEQUENCE</scope>
    <source>
        <strain evidence="3">CBS 175.79</strain>
    </source>
</reference>
<dbReference type="GO" id="GO:0043386">
    <property type="term" value="P:mycotoxin biosynthetic process"/>
    <property type="evidence" value="ECO:0007669"/>
    <property type="project" value="InterPro"/>
</dbReference>
<dbReference type="PANTHER" id="PTHR33365">
    <property type="entry name" value="YALI0B05434P"/>
    <property type="match status" value="1"/>
</dbReference>
<dbReference type="InterPro" id="IPR021765">
    <property type="entry name" value="UstYa-like"/>
</dbReference>
<accession>A0A6A5X670</accession>
<keyword evidence="2" id="KW-0472">Membrane</keyword>
<evidence type="ECO:0008006" key="5">
    <source>
        <dbReference type="Google" id="ProtNLM"/>
    </source>
</evidence>
<keyword evidence="2" id="KW-1133">Transmembrane helix</keyword>